<reference evidence="1" key="1">
    <citation type="submission" date="2023-06" db="EMBL/GenBank/DDBJ databases">
        <title>Draft genome of Marssonina rosae.</title>
        <authorList>
            <person name="Cheng Q."/>
        </authorList>
    </citation>
    <scope>NUCLEOTIDE SEQUENCE</scope>
    <source>
        <strain evidence="1">R4</strain>
    </source>
</reference>
<keyword evidence="2" id="KW-1185">Reference proteome</keyword>
<evidence type="ECO:0000313" key="1">
    <source>
        <dbReference type="EMBL" id="KAK2629542.1"/>
    </source>
</evidence>
<organism evidence="1 2">
    <name type="scientific">Diplocarpon rosae</name>
    <dbReference type="NCBI Taxonomy" id="946125"/>
    <lineage>
        <taxon>Eukaryota</taxon>
        <taxon>Fungi</taxon>
        <taxon>Dikarya</taxon>
        <taxon>Ascomycota</taxon>
        <taxon>Pezizomycotina</taxon>
        <taxon>Leotiomycetes</taxon>
        <taxon>Helotiales</taxon>
        <taxon>Drepanopezizaceae</taxon>
        <taxon>Diplocarpon</taxon>
    </lineage>
</organism>
<sequence>MPAVMWRRYPLQPGIRWNCANPVAFVPVHSFSQREGEYVVPPDDIVRWRCLEISRKVIVMKLKNTRCEEKEKNKIKVTSA</sequence>
<dbReference type="EMBL" id="JAUBYV010000001">
    <property type="protein sequence ID" value="KAK2629542.1"/>
    <property type="molecule type" value="Genomic_DNA"/>
</dbReference>
<dbReference type="Proteomes" id="UP001285354">
    <property type="component" value="Unassembled WGS sequence"/>
</dbReference>
<accession>A0AAD9T671</accession>
<protein>
    <submittedName>
        <fullName evidence="1">Uncharacterized protein</fullName>
    </submittedName>
</protein>
<name>A0AAD9T671_9HELO</name>
<gene>
    <name evidence="1" type="ORF">QTJ16_000362</name>
</gene>
<dbReference type="AlphaFoldDB" id="A0AAD9T671"/>
<comment type="caution">
    <text evidence="1">The sequence shown here is derived from an EMBL/GenBank/DDBJ whole genome shotgun (WGS) entry which is preliminary data.</text>
</comment>
<proteinExistence type="predicted"/>
<evidence type="ECO:0000313" key="2">
    <source>
        <dbReference type="Proteomes" id="UP001285354"/>
    </source>
</evidence>